<dbReference type="HOGENOM" id="CLU_692917_0_0_1"/>
<reference evidence="1 2" key="1">
    <citation type="journal article" date="2012" name="PLoS Pathog.">
        <title>Diverse lifestyles and strategies of plant pathogenesis encoded in the genomes of eighteen Dothideomycetes fungi.</title>
        <authorList>
            <person name="Ohm R.A."/>
            <person name="Feau N."/>
            <person name="Henrissat B."/>
            <person name="Schoch C.L."/>
            <person name="Horwitz B.A."/>
            <person name="Barry K.W."/>
            <person name="Condon B.J."/>
            <person name="Copeland A.C."/>
            <person name="Dhillon B."/>
            <person name="Glaser F."/>
            <person name="Hesse C.N."/>
            <person name="Kosti I."/>
            <person name="LaButti K."/>
            <person name="Lindquist E.A."/>
            <person name="Lucas S."/>
            <person name="Salamov A.A."/>
            <person name="Bradshaw R.E."/>
            <person name="Ciuffetti L."/>
            <person name="Hamelin R.C."/>
            <person name="Kema G.H.J."/>
            <person name="Lawrence C."/>
            <person name="Scott J.A."/>
            <person name="Spatafora J.W."/>
            <person name="Turgeon B.G."/>
            <person name="de Wit P.J.G.M."/>
            <person name="Zhong S."/>
            <person name="Goodwin S.B."/>
            <person name="Grigoriev I.V."/>
        </authorList>
    </citation>
    <scope>NUCLEOTIDE SEQUENCE [LARGE SCALE GENOMIC DNA]</scope>
    <source>
        <strain evidence="2">28A</strain>
    </source>
</reference>
<reference evidence="1 2" key="2">
    <citation type="journal article" date="2013" name="PLoS Genet.">
        <title>Comparative genome structure, secondary metabolite, and effector coding capacity across Cochliobolus pathogens.</title>
        <authorList>
            <person name="Condon B.J."/>
            <person name="Leng Y."/>
            <person name="Wu D."/>
            <person name="Bushley K.E."/>
            <person name="Ohm R.A."/>
            <person name="Otillar R."/>
            <person name="Martin J."/>
            <person name="Schackwitz W."/>
            <person name="Grimwood J."/>
            <person name="MohdZainudin N."/>
            <person name="Xue C."/>
            <person name="Wang R."/>
            <person name="Manning V.A."/>
            <person name="Dhillon B."/>
            <person name="Tu Z.J."/>
            <person name="Steffenson B.J."/>
            <person name="Salamov A."/>
            <person name="Sun H."/>
            <person name="Lowry S."/>
            <person name="LaButti K."/>
            <person name="Han J."/>
            <person name="Copeland A."/>
            <person name="Lindquist E."/>
            <person name="Barry K."/>
            <person name="Schmutz J."/>
            <person name="Baker S.E."/>
            <person name="Ciuffetti L.M."/>
            <person name="Grigoriev I.V."/>
            <person name="Zhong S."/>
            <person name="Turgeon B.G."/>
        </authorList>
    </citation>
    <scope>NUCLEOTIDE SEQUENCE [LARGE SCALE GENOMIC DNA]</scope>
    <source>
        <strain evidence="2">28A</strain>
    </source>
</reference>
<dbReference type="PANTHER" id="PTHR37535:SF3">
    <property type="entry name" value="FLUG DOMAIN-CONTAINING PROTEIN"/>
    <property type="match status" value="1"/>
</dbReference>
<name>R0KI87_EXST2</name>
<accession>R0KI87</accession>
<evidence type="ECO:0000313" key="1">
    <source>
        <dbReference type="EMBL" id="EOA87747.1"/>
    </source>
</evidence>
<dbReference type="OrthoDB" id="5396328at2759"/>
<protein>
    <submittedName>
        <fullName evidence="1">Uncharacterized protein</fullName>
    </submittedName>
</protein>
<dbReference type="STRING" id="671987.R0KI87"/>
<dbReference type="GeneID" id="19404454"/>
<keyword evidence="2" id="KW-1185">Reference proteome</keyword>
<dbReference type="PANTHER" id="PTHR37535">
    <property type="entry name" value="FLUG DOMAIN PROTEIN"/>
    <property type="match status" value="1"/>
</dbReference>
<evidence type="ECO:0000313" key="2">
    <source>
        <dbReference type="Proteomes" id="UP000016935"/>
    </source>
</evidence>
<sequence length="398" mass="45667">MCTTPLRNYLAAPQCAYEFQLLKPQLLEASLHDLFSFIWARDPYSYDHPRYRLQVAFSILLIFYIGLHPNVALKEGLYYSDTEIFLTWFENAPRVLLTIRLEDRDALATQKRKRKRMILIDEPTNRHLCPVTLFLSMAIADGVVDGITCDSDIAALSSHCQQSGWLPLPYKLGSLHLPVLRRTGNRSRVMSSCIMKPSALYIMMQEQFDRAGHEATFSTMLRDVRNANQRERRRKAATDHMNAETLLMGRGQGRCISTILAFEPTIPPEKKTFHTTASLQPPYPLPHMVDVQLRYDLTRSTIISYLFGSYAVYHTLPDILYAFAKAAESVAHEPFYVDAFPDASGSCPWCGAQLKRCSQRSKNHIMETQLNTSLRAKEWKSSIPFMMQKGRRVTWEIM</sequence>
<dbReference type="Proteomes" id="UP000016935">
    <property type="component" value="Unassembled WGS sequence"/>
</dbReference>
<dbReference type="RefSeq" id="XP_008024551.1">
    <property type="nucleotide sequence ID" value="XM_008026360.1"/>
</dbReference>
<dbReference type="EMBL" id="KB908570">
    <property type="protein sequence ID" value="EOA87747.1"/>
    <property type="molecule type" value="Genomic_DNA"/>
</dbReference>
<dbReference type="AlphaFoldDB" id="R0KI87"/>
<organism evidence="1 2">
    <name type="scientific">Exserohilum turcicum (strain 28A)</name>
    <name type="common">Northern leaf blight fungus</name>
    <name type="synonym">Setosphaeria turcica</name>
    <dbReference type="NCBI Taxonomy" id="671987"/>
    <lineage>
        <taxon>Eukaryota</taxon>
        <taxon>Fungi</taxon>
        <taxon>Dikarya</taxon>
        <taxon>Ascomycota</taxon>
        <taxon>Pezizomycotina</taxon>
        <taxon>Dothideomycetes</taxon>
        <taxon>Pleosporomycetidae</taxon>
        <taxon>Pleosporales</taxon>
        <taxon>Pleosporineae</taxon>
        <taxon>Pleosporaceae</taxon>
        <taxon>Exserohilum</taxon>
    </lineage>
</organism>
<proteinExistence type="predicted"/>
<gene>
    <name evidence="1" type="ORF">SETTUDRAFT_39210</name>
</gene>